<evidence type="ECO:0000313" key="3">
    <source>
        <dbReference type="EMBL" id="BDZ44888.1"/>
    </source>
</evidence>
<feature type="transmembrane region" description="Helical" evidence="2">
    <location>
        <begin position="17"/>
        <end position="37"/>
    </location>
</feature>
<feature type="transmembrane region" description="Helical" evidence="2">
    <location>
        <begin position="288"/>
        <end position="312"/>
    </location>
</feature>
<dbReference type="PANTHER" id="PTHR33406">
    <property type="entry name" value="MEMBRANE PROTEIN MJ1562-RELATED"/>
    <property type="match status" value="1"/>
</dbReference>
<keyword evidence="1" id="KW-0175">Coiled coil</keyword>
<dbReference type="Proteomes" id="UP001321498">
    <property type="component" value="Chromosome"/>
</dbReference>
<dbReference type="RefSeq" id="WP_350226713.1">
    <property type="nucleotide sequence ID" value="NZ_AP027731.1"/>
</dbReference>
<gene>
    <name evidence="3" type="ORF">GCM10025866_07970</name>
</gene>
<name>A0ABN6XN69_9MICO</name>
<sequence>MAGLLYRLGRFAARRRWLVVVAWVIVLALGGAGYGLFSGPISTSISIPGTATSEVTDELAAKFPSASGGSGSLVFETTDGSPFTDDQKADASALLARIADLKGVRQAVDPFDAQAQLDGQRRQVADGKDQLSAGTRQLDDAQTQLDAGRAQLSAAQAQLDAQKAQAEGLATLQPQLAAAQAQLDAQKQALDANQATVDAGRAELEENAAKLDVGERLLALSENVRLVSKDGSAAVGTLTFTKPTTEVAQTLKSRIAADAADAGIPGVEIHLSHELAQSIPSVVGPGEVAGLVVAALVLLIMLSTVIGAVLPCSAPSWASASRSWAHCPSPGPSSSSR</sequence>
<dbReference type="Gene3D" id="1.10.287.1490">
    <property type="match status" value="1"/>
</dbReference>
<keyword evidence="2" id="KW-0812">Transmembrane</keyword>
<evidence type="ECO:0000256" key="1">
    <source>
        <dbReference type="SAM" id="Coils"/>
    </source>
</evidence>
<organism evidence="3 4">
    <name type="scientific">Naasia aerilata</name>
    <dbReference type="NCBI Taxonomy" id="1162966"/>
    <lineage>
        <taxon>Bacteria</taxon>
        <taxon>Bacillati</taxon>
        <taxon>Actinomycetota</taxon>
        <taxon>Actinomycetes</taxon>
        <taxon>Micrococcales</taxon>
        <taxon>Microbacteriaceae</taxon>
        <taxon>Naasia</taxon>
    </lineage>
</organism>
<keyword evidence="4" id="KW-1185">Reference proteome</keyword>
<dbReference type="EMBL" id="AP027731">
    <property type="protein sequence ID" value="BDZ44888.1"/>
    <property type="molecule type" value="Genomic_DNA"/>
</dbReference>
<dbReference type="InterPro" id="IPR050545">
    <property type="entry name" value="Mycobact_MmpL"/>
</dbReference>
<feature type="coiled-coil region" evidence="1">
    <location>
        <begin position="138"/>
        <end position="196"/>
    </location>
</feature>
<protein>
    <submittedName>
        <fullName evidence="3">Uncharacterized protein</fullName>
    </submittedName>
</protein>
<dbReference type="PANTHER" id="PTHR33406:SF13">
    <property type="entry name" value="MEMBRANE PROTEIN YDFJ"/>
    <property type="match status" value="1"/>
</dbReference>
<evidence type="ECO:0000313" key="4">
    <source>
        <dbReference type="Proteomes" id="UP001321498"/>
    </source>
</evidence>
<proteinExistence type="predicted"/>
<keyword evidence="2" id="KW-0472">Membrane</keyword>
<keyword evidence="2" id="KW-1133">Transmembrane helix</keyword>
<reference evidence="4" key="1">
    <citation type="journal article" date="2019" name="Int. J. Syst. Evol. Microbiol.">
        <title>The Global Catalogue of Microorganisms (GCM) 10K type strain sequencing project: providing services to taxonomists for standard genome sequencing and annotation.</title>
        <authorList>
            <consortium name="The Broad Institute Genomics Platform"/>
            <consortium name="The Broad Institute Genome Sequencing Center for Infectious Disease"/>
            <person name="Wu L."/>
            <person name="Ma J."/>
        </authorList>
    </citation>
    <scope>NUCLEOTIDE SEQUENCE [LARGE SCALE GENOMIC DNA]</scope>
    <source>
        <strain evidence="4">NBRC 108725</strain>
    </source>
</reference>
<evidence type="ECO:0000256" key="2">
    <source>
        <dbReference type="SAM" id="Phobius"/>
    </source>
</evidence>
<accession>A0ABN6XN69</accession>